<accession>A0AAN4ZGX8</accession>
<gene>
    <name evidence="1" type="ORF">PMAYCL1PPCAC_09071</name>
</gene>
<dbReference type="Proteomes" id="UP001328107">
    <property type="component" value="Unassembled WGS sequence"/>
</dbReference>
<reference evidence="2" key="1">
    <citation type="submission" date="2022-10" db="EMBL/GenBank/DDBJ databases">
        <title>Genome assembly of Pristionchus species.</title>
        <authorList>
            <person name="Yoshida K."/>
            <person name="Sommer R.J."/>
        </authorList>
    </citation>
    <scope>NUCLEOTIDE SEQUENCE [LARGE SCALE GENOMIC DNA]</scope>
    <source>
        <strain evidence="2">RS5460</strain>
    </source>
</reference>
<name>A0AAN4ZGX8_9BILA</name>
<organism evidence="1 2">
    <name type="scientific">Pristionchus mayeri</name>
    <dbReference type="NCBI Taxonomy" id="1317129"/>
    <lineage>
        <taxon>Eukaryota</taxon>
        <taxon>Metazoa</taxon>
        <taxon>Ecdysozoa</taxon>
        <taxon>Nematoda</taxon>
        <taxon>Chromadorea</taxon>
        <taxon>Rhabditida</taxon>
        <taxon>Rhabditina</taxon>
        <taxon>Diplogasteromorpha</taxon>
        <taxon>Diplogasteroidea</taxon>
        <taxon>Neodiplogasteridae</taxon>
        <taxon>Pristionchus</taxon>
    </lineage>
</organism>
<sequence>RCIKDDCEMFNQLICVNCALFGGHGGHVEKYRDKVKIEQTRQKLTQKVSEICSKVEEKKNIALDMTRQINELCGAINSNLKEAEIPEQVLRQLDNIDSDAEAAKFEEIVQDLAKTIIDQCDSVTKAFEATLKSAKETSLPDSKSGNYLKL</sequence>
<evidence type="ECO:0000313" key="2">
    <source>
        <dbReference type="Proteomes" id="UP001328107"/>
    </source>
</evidence>
<dbReference type="AlphaFoldDB" id="A0AAN4ZGX8"/>
<proteinExistence type="predicted"/>
<feature type="non-terminal residue" evidence="1">
    <location>
        <position position="1"/>
    </location>
</feature>
<keyword evidence="2" id="KW-1185">Reference proteome</keyword>
<comment type="caution">
    <text evidence="1">The sequence shown here is derived from an EMBL/GenBank/DDBJ whole genome shotgun (WGS) entry which is preliminary data.</text>
</comment>
<protein>
    <submittedName>
        <fullName evidence="1">Uncharacterized protein</fullName>
    </submittedName>
</protein>
<dbReference type="EMBL" id="BTRK01000002">
    <property type="protein sequence ID" value="GMR38876.1"/>
    <property type="molecule type" value="Genomic_DNA"/>
</dbReference>
<evidence type="ECO:0000313" key="1">
    <source>
        <dbReference type="EMBL" id="GMR38876.1"/>
    </source>
</evidence>